<evidence type="ECO:0000313" key="3">
    <source>
        <dbReference type="EMBL" id="CAD9232079.1"/>
    </source>
</evidence>
<keyword evidence="1" id="KW-0732">Signal</keyword>
<dbReference type="EMBL" id="HBGH01007626">
    <property type="protein sequence ID" value="CAD9232084.1"/>
    <property type="molecule type" value="Transcribed_RNA"/>
</dbReference>
<evidence type="ECO:0000313" key="6">
    <source>
        <dbReference type="EMBL" id="CAD9232082.1"/>
    </source>
</evidence>
<dbReference type="EMBL" id="HBGH01007620">
    <property type="protein sequence ID" value="CAD9232078.1"/>
    <property type="molecule type" value="Transcribed_RNA"/>
</dbReference>
<feature type="chain" id="PRO_5036393624" evidence="1">
    <location>
        <begin position="21"/>
        <end position="121"/>
    </location>
</feature>
<dbReference type="AlphaFoldDB" id="A0A6T6BME7"/>
<evidence type="ECO:0000256" key="1">
    <source>
        <dbReference type="SAM" id="SignalP"/>
    </source>
</evidence>
<accession>A0A6T6BME7</accession>
<dbReference type="EMBL" id="HBGH01007623">
    <property type="protein sequence ID" value="CAD9232081.1"/>
    <property type="molecule type" value="Transcribed_RNA"/>
</dbReference>
<evidence type="ECO:0000313" key="5">
    <source>
        <dbReference type="EMBL" id="CAD9232081.1"/>
    </source>
</evidence>
<proteinExistence type="predicted"/>
<dbReference type="EMBL" id="HBGH01007622">
    <property type="protein sequence ID" value="CAD9232080.1"/>
    <property type="molecule type" value="Transcribed_RNA"/>
</dbReference>
<gene>
    <name evidence="2" type="ORF">CCAE0312_LOCUS4159</name>
    <name evidence="3" type="ORF">CCAE0312_LOCUS4160</name>
    <name evidence="4" type="ORF">CCAE0312_LOCUS4161</name>
    <name evidence="5" type="ORF">CCAE0312_LOCUS4162</name>
    <name evidence="6" type="ORF">CCAE0312_LOCUS4163</name>
    <name evidence="7" type="ORF">CCAE0312_LOCUS4165</name>
    <name evidence="8" type="ORF">CCAE0312_LOCUS4166</name>
    <name evidence="9" type="ORF">CCAE0312_LOCUS4167</name>
</gene>
<evidence type="ECO:0000313" key="9">
    <source>
        <dbReference type="EMBL" id="CAD9232086.1"/>
    </source>
</evidence>
<dbReference type="EMBL" id="HBGH01007621">
    <property type="protein sequence ID" value="CAD9232079.1"/>
    <property type="molecule type" value="Transcribed_RNA"/>
</dbReference>
<evidence type="ECO:0000313" key="8">
    <source>
        <dbReference type="EMBL" id="CAD9232085.1"/>
    </source>
</evidence>
<sequence>MWVWVSGLMLLDAQPPDASTACVIVSNGSEVVDGMHVCDIETTDFEDLVFQQNLRDVRIDGISGNGFSADVRFLGTLERCAIGKIELNGAESVMLFLDNVMSTTIDSITGNAESTYIVTSL</sequence>
<dbReference type="EMBL" id="HBGH01007627">
    <property type="protein sequence ID" value="CAD9232085.1"/>
    <property type="molecule type" value="Transcribed_RNA"/>
</dbReference>
<evidence type="ECO:0000313" key="7">
    <source>
        <dbReference type="EMBL" id="CAD9232084.1"/>
    </source>
</evidence>
<organism evidence="9">
    <name type="scientific">Compsopogon caeruleus</name>
    <dbReference type="NCBI Taxonomy" id="31354"/>
    <lineage>
        <taxon>Eukaryota</taxon>
        <taxon>Rhodophyta</taxon>
        <taxon>Compsopogonophyceae</taxon>
        <taxon>Compsopogonales</taxon>
        <taxon>Compsopogonaceae</taxon>
        <taxon>Compsopogon</taxon>
    </lineage>
</organism>
<protein>
    <submittedName>
        <fullName evidence="9">Uncharacterized protein</fullName>
    </submittedName>
</protein>
<name>A0A6T6BME7_9RHOD</name>
<feature type="signal peptide" evidence="1">
    <location>
        <begin position="1"/>
        <end position="20"/>
    </location>
</feature>
<evidence type="ECO:0000313" key="2">
    <source>
        <dbReference type="EMBL" id="CAD9232078.1"/>
    </source>
</evidence>
<reference evidence="9" key="1">
    <citation type="submission" date="2021-01" db="EMBL/GenBank/DDBJ databases">
        <authorList>
            <person name="Corre E."/>
            <person name="Pelletier E."/>
            <person name="Niang G."/>
            <person name="Scheremetjew M."/>
            <person name="Finn R."/>
            <person name="Kale V."/>
            <person name="Holt S."/>
            <person name="Cochrane G."/>
            <person name="Meng A."/>
            <person name="Brown T."/>
            <person name="Cohen L."/>
        </authorList>
    </citation>
    <scope>NUCLEOTIDE SEQUENCE</scope>
    <source>
        <strain evidence="9">SAG 36.94</strain>
    </source>
</reference>
<evidence type="ECO:0000313" key="4">
    <source>
        <dbReference type="EMBL" id="CAD9232080.1"/>
    </source>
</evidence>
<dbReference type="EMBL" id="HBGH01007628">
    <property type="protein sequence ID" value="CAD9232086.1"/>
    <property type="molecule type" value="Transcribed_RNA"/>
</dbReference>
<dbReference type="EMBL" id="HBGH01007624">
    <property type="protein sequence ID" value="CAD9232082.1"/>
    <property type="molecule type" value="Transcribed_RNA"/>
</dbReference>